<dbReference type="PROSITE" id="PS00608">
    <property type="entry name" value="GLYCOSYL_HYDROL_F2_2"/>
    <property type="match status" value="1"/>
</dbReference>
<keyword evidence="11" id="KW-1185">Reference proteome</keyword>
<proteinExistence type="inferred from homology"/>
<dbReference type="Proteomes" id="UP000269412">
    <property type="component" value="Unassembled WGS sequence"/>
</dbReference>
<dbReference type="Pfam" id="PF00703">
    <property type="entry name" value="Glyco_hydro_2"/>
    <property type="match status" value="1"/>
</dbReference>
<gene>
    <name evidence="10" type="ORF">CLV91_0153</name>
</gene>
<dbReference type="InterPro" id="IPR006103">
    <property type="entry name" value="Glyco_hydro_2_cat"/>
</dbReference>
<dbReference type="EMBL" id="RBIQ01000007">
    <property type="protein sequence ID" value="RKR14082.1"/>
    <property type="molecule type" value="Genomic_DNA"/>
</dbReference>
<evidence type="ECO:0000313" key="11">
    <source>
        <dbReference type="Proteomes" id="UP000269412"/>
    </source>
</evidence>
<evidence type="ECO:0000256" key="2">
    <source>
        <dbReference type="ARBA" id="ARBA00022801"/>
    </source>
</evidence>
<evidence type="ECO:0000313" key="10">
    <source>
        <dbReference type="EMBL" id="RKR14082.1"/>
    </source>
</evidence>
<keyword evidence="2" id="KW-0378">Hydrolase</keyword>
<dbReference type="GO" id="GO:0005975">
    <property type="term" value="P:carbohydrate metabolic process"/>
    <property type="evidence" value="ECO:0007669"/>
    <property type="project" value="InterPro"/>
</dbReference>
<dbReference type="Gene3D" id="2.60.120.260">
    <property type="entry name" value="Galactose-binding domain-like"/>
    <property type="match status" value="1"/>
</dbReference>
<dbReference type="InterPro" id="IPR040605">
    <property type="entry name" value="Glyco_hydro2_dom5"/>
</dbReference>
<dbReference type="PANTHER" id="PTHR42732:SF1">
    <property type="entry name" value="BETA-MANNOSIDASE"/>
    <property type="match status" value="1"/>
</dbReference>
<keyword evidence="3" id="KW-0326">Glycosidase</keyword>
<dbReference type="PANTHER" id="PTHR42732">
    <property type="entry name" value="BETA-GALACTOSIDASE"/>
    <property type="match status" value="1"/>
</dbReference>
<dbReference type="SUPFAM" id="SSF49785">
    <property type="entry name" value="Galactose-binding domain-like"/>
    <property type="match status" value="1"/>
</dbReference>
<dbReference type="Pfam" id="PF16355">
    <property type="entry name" value="DUF4982"/>
    <property type="match status" value="1"/>
</dbReference>
<dbReference type="PROSITE" id="PS51257">
    <property type="entry name" value="PROKAR_LIPOPROTEIN"/>
    <property type="match status" value="1"/>
</dbReference>
<feature type="signal peptide" evidence="4">
    <location>
        <begin position="1"/>
        <end position="22"/>
    </location>
</feature>
<dbReference type="InterPro" id="IPR051913">
    <property type="entry name" value="GH2_Domain-Containing"/>
</dbReference>
<organism evidence="10 11">
    <name type="scientific">Maribacter vaceletii</name>
    <dbReference type="NCBI Taxonomy" id="1206816"/>
    <lineage>
        <taxon>Bacteria</taxon>
        <taxon>Pseudomonadati</taxon>
        <taxon>Bacteroidota</taxon>
        <taxon>Flavobacteriia</taxon>
        <taxon>Flavobacteriales</taxon>
        <taxon>Flavobacteriaceae</taxon>
        <taxon>Maribacter</taxon>
    </lineage>
</organism>
<dbReference type="InterPro" id="IPR023232">
    <property type="entry name" value="Glyco_hydro_2_AS"/>
</dbReference>
<feature type="domain" description="Glycoside hydrolase family 2 catalytic" evidence="6">
    <location>
        <begin position="310"/>
        <end position="466"/>
    </location>
</feature>
<evidence type="ECO:0000256" key="1">
    <source>
        <dbReference type="ARBA" id="ARBA00007401"/>
    </source>
</evidence>
<dbReference type="InterPro" id="IPR032311">
    <property type="entry name" value="DUF4982"/>
</dbReference>
<dbReference type="Pfam" id="PF02836">
    <property type="entry name" value="Glyco_hydro_2_C"/>
    <property type="match status" value="1"/>
</dbReference>
<dbReference type="Gene3D" id="3.20.20.80">
    <property type="entry name" value="Glycosidases"/>
    <property type="match status" value="1"/>
</dbReference>
<protein>
    <submittedName>
        <fullName evidence="10">Beta-galactosidase</fullName>
    </submittedName>
</protein>
<dbReference type="Pfam" id="PF18565">
    <property type="entry name" value="Glyco_hydro2_C5"/>
    <property type="match status" value="1"/>
</dbReference>
<reference evidence="10 11" key="1">
    <citation type="submission" date="2018-10" db="EMBL/GenBank/DDBJ databases">
        <title>Genomic Encyclopedia of Archaeal and Bacterial Type Strains, Phase II (KMG-II): from individual species to whole genera.</title>
        <authorList>
            <person name="Goeker M."/>
        </authorList>
    </citation>
    <scope>NUCLEOTIDE SEQUENCE [LARGE SCALE GENOMIC DNA]</scope>
    <source>
        <strain evidence="10 11">DSM 25230</strain>
    </source>
</reference>
<evidence type="ECO:0000259" key="7">
    <source>
        <dbReference type="Pfam" id="PF02837"/>
    </source>
</evidence>
<dbReference type="InterPro" id="IPR017853">
    <property type="entry name" value="GH"/>
</dbReference>
<dbReference type="InterPro" id="IPR006101">
    <property type="entry name" value="Glyco_hydro_2"/>
</dbReference>
<comment type="caution">
    <text evidence="10">The sequence shown here is derived from an EMBL/GenBank/DDBJ whole genome shotgun (WGS) entry which is preliminary data.</text>
</comment>
<dbReference type="SUPFAM" id="SSF51445">
    <property type="entry name" value="(Trans)glycosidases"/>
    <property type="match status" value="1"/>
</dbReference>
<keyword evidence="4" id="KW-0732">Signal</keyword>
<dbReference type="PRINTS" id="PR00132">
    <property type="entry name" value="GLHYDRLASE2"/>
</dbReference>
<comment type="similarity">
    <text evidence="1">Belongs to the glycosyl hydrolase 2 family.</text>
</comment>
<dbReference type="InterPro" id="IPR008979">
    <property type="entry name" value="Galactose-bd-like_sf"/>
</dbReference>
<feature type="domain" description="Glycoside hydrolase family 2" evidence="9">
    <location>
        <begin position="717"/>
        <end position="818"/>
    </location>
</feature>
<evidence type="ECO:0000259" key="5">
    <source>
        <dbReference type="Pfam" id="PF00703"/>
    </source>
</evidence>
<dbReference type="Gene3D" id="2.60.40.10">
    <property type="entry name" value="Immunoglobulins"/>
    <property type="match status" value="3"/>
</dbReference>
<evidence type="ECO:0000259" key="9">
    <source>
        <dbReference type="Pfam" id="PF18565"/>
    </source>
</evidence>
<feature type="domain" description="Glycosyl hydrolases family 2 sugar binding" evidence="7">
    <location>
        <begin position="92"/>
        <end position="187"/>
    </location>
</feature>
<dbReference type="GO" id="GO:0004553">
    <property type="term" value="F:hydrolase activity, hydrolyzing O-glycosyl compounds"/>
    <property type="evidence" value="ECO:0007669"/>
    <property type="project" value="InterPro"/>
</dbReference>
<sequence>MKIMKNILKCLIILFIASISIACSNDSKKIQINTIENFDFAWKFHEDDISGSEKTNYDDSNWRAINLPHDWSIEGNFSKDNPTFSRGGWLPTGKVTYRKTFLVSESSKDKRTVIYFDGAYRNSEVYINGNLLGKRPFGYIAFYYDMTKYLKFGKENVITVKLDNSNQPGARWYTGTGIYRHVKLITTNKLYIPVWGNYIKANKVENNQATIAVETNIVNDFDEDKFIDIQVSIFDKKGVLVALQKESKTITKNNSIQHKSSLSIENPLLWDTETPHLYVVKTDILQNGETIYSETSKTGIRTLEYSNSDGFKLNGKATKLKGVCLHHDGGPLGAAVHRRTIERQLEKLREMGCNAVRTAHNPFSEEFMNVCDEMGFLVMNEAFDEWETPKSPTTTQNGAKKKVLVHKYAHVFKKWADKDLTDFVMRDRNHPSVIMWSIGNEIAEMRYESAAKIGKRLVEIVHELDYRPATNGVHGYGSLKRPNQKAAATSDIYGYNYIKDWRLKLEREKFPNVMAVVTEHESAQSFYPRSTYLYGEKKKAWWDKLGYEKKESFDWVEKRDIRGESGMEAWKLVKERDYLMGMFIWTGWDYLGEVIPFGWPARSSSFAPIDLAGFPKDGYYFYQSQWSKKPMVHIFPHWNLEGMEGETVQVYSYTNGDEIELFQDGKSLGKQKNNIEGVEYQTWNIVYKPGELKAVSYKNGENIAEKIVKTSGAPSKIKIETRKTEMQANGQDLIYAECTILDKDGNEVPIANNLLRFDVEGPVTIVGVGNGDNMGLEPFKANQRMAFNGKCLVILQSTKESGNVKLTVQSDGLSSNTVNLISK</sequence>
<feature type="domain" description="Glycoside hydrolase family 2 immunoglobulin-like beta-sandwich" evidence="5">
    <location>
        <begin position="199"/>
        <end position="301"/>
    </location>
</feature>
<dbReference type="AlphaFoldDB" id="A0A495EB11"/>
<dbReference type="InterPro" id="IPR036156">
    <property type="entry name" value="Beta-gal/glucu_dom_sf"/>
</dbReference>
<dbReference type="OrthoDB" id="9801077at2"/>
<evidence type="ECO:0000259" key="6">
    <source>
        <dbReference type="Pfam" id="PF02836"/>
    </source>
</evidence>
<dbReference type="InterPro" id="IPR006104">
    <property type="entry name" value="Glyco_hydro_2_N"/>
</dbReference>
<evidence type="ECO:0000259" key="8">
    <source>
        <dbReference type="Pfam" id="PF16355"/>
    </source>
</evidence>
<dbReference type="InterPro" id="IPR013783">
    <property type="entry name" value="Ig-like_fold"/>
</dbReference>
<evidence type="ECO:0000256" key="4">
    <source>
        <dbReference type="SAM" id="SignalP"/>
    </source>
</evidence>
<dbReference type="InterPro" id="IPR006102">
    <property type="entry name" value="Ig-like_GH2"/>
</dbReference>
<feature type="chain" id="PRO_5019742493" evidence="4">
    <location>
        <begin position="23"/>
        <end position="823"/>
    </location>
</feature>
<feature type="domain" description="DUF4982" evidence="8">
    <location>
        <begin position="645"/>
        <end position="704"/>
    </location>
</feature>
<evidence type="ECO:0000256" key="3">
    <source>
        <dbReference type="ARBA" id="ARBA00023295"/>
    </source>
</evidence>
<dbReference type="Pfam" id="PF02837">
    <property type="entry name" value="Glyco_hydro_2_N"/>
    <property type="match status" value="1"/>
</dbReference>
<dbReference type="SUPFAM" id="SSF49303">
    <property type="entry name" value="beta-Galactosidase/glucuronidase domain"/>
    <property type="match status" value="1"/>
</dbReference>
<accession>A0A495EB11</accession>
<name>A0A495EB11_9FLAO</name>